<feature type="compositionally biased region" description="Basic and acidic residues" evidence="1">
    <location>
        <begin position="34"/>
        <end position="45"/>
    </location>
</feature>
<accession>A0A9W4UNT2</accession>
<dbReference type="AlphaFoldDB" id="A0A9W4UNT2"/>
<sequence length="203" mass="22755">MRRCDWLQGYTNPGRTGGSRTGCSTGSTTRVRKLSGERKRQMEEEGRVYKREVDAHGNGRCCNNLGFRCDFLFSPGHLLRVLSAVWSCSIHSISNLLSKNKKSRYTASSCRANPPACSPTCPKAARSKPQAEKLHRLPRPSLTTAAARPQQHLPAQWRATPATQGPPPREKRRRRRRVPRRQRSAMTGEGVIVVLIVGLRSRD</sequence>
<gene>
    <name evidence="2" type="ORF">PDIGIT_LOCUS10746</name>
</gene>
<name>A0A9W4UNT2_9PLEO</name>
<comment type="caution">
    <text evidence="2">The sequence shown here is derived from an EMBL/GenBank/DDBJ whole genome shotgun (WGS) entry which is preliminary data.</text>
</comment>
<evidence type="ECO:0000256" key="1">
    <source>
        <dbReference type="SAM" id="MobiDB-lite"/>
    </source>
</evidence>
<organism evidence="2 3">
    <name type="scientific">Periconia digitata</name>
    <dbReference type="NCBI Taxonomy" id="1303443"/>
    <lineage>
        <taxon>Eukaryota</taxon>
        <taxon>Fungi</taxon>
        <taxon>Dikarya</taxon>
        <taxon>Ascomycota</taxon>
        <taxon>Pezizomycotina</taxon>
        <taxon>Dothideomycetes</taxon>
        <taxon>Pleosporomycetidae</taxon>
        <taxon>Pleosporales</taxon>
        <taxon>Massarineae</taxon>
        <taxon>Periconiaceae</taxon>
        <taxon>Periconia</taxon>
    </lineage>
</organism>
<keyword evidence="3" id="KW-1185">Reference proteome</keyword>
<proteinExistence type="predicted"/>
<feature type="region of interest" description="Disordered" evidence="1">
    <location>
        <begin position="108"/>
        <end position="185"/>
    </location>
</feature>
<feature type="compositionally biased region" description="Basic residues" evidence="1">
    <location>
        <begin position="170"/>
        <end position="183"/>
    </location>
</feature>
<evidence type="ECO:0000313" key="2">
    <source>
        <dbReference type="EMBL" id="CAI6337633.1"/>
    </source>
</evidence>
<dbReference type="EMBL" id="CAOQHR010000007">
    <property type="protein sequence ID" value="CAI6337633.1"/>
    <property type="molecule type" value="Genomic_DNA"/>
</dbReference>
<dbReference type="Proteomes" id="UP001152607">
    <property type="component" value="Unassembled WGS sequence"/>
</dbReference>
<feature type="region of interest" description="Disordered" evidence="1">
    <location>
        <begin position="12"/>
        <end position="45"/>
    </location>
</feature>
<protein>
    <submittedName>
        <fullName evidence="2">Uncharacterized protein</fullName>
    </submittedName>
</protein>
<evidence type="ECO:0000313" key="3">
    <source>
        <dbReference type="Proteomes" id="UP001152607"/>
    </source>
</evidence>
<reference evidence="2" key="1">
    <citation type="submission" date="2023-01" db="EMBL/GenBank/DDBJ databases">
        <authorList>
            <person name="Van Ghelder C."/>
            <person name="Rancurel C."/>
        </authorList>
    </citation>
    <scope>NUCLEOTIDE SEQUENCE</scope>
    <source>
        <strain evidence="2">CNCM I-4278</strain>
    </source>
</reference>